<gene>
    <name evidence="1" type="ORF">GCM10011532_04510</name>
</gene>
<evidence type="ECO:0000313" key="1">
    <source>
        <dbReference type="EMBL" id="GGG24358.1"/>
    </source>
</evidence>
<evidence type="ECO:0000313" key="2">
    <source>
        <dbReference type="Proteomes" id="UP000605733"/>
    </source>
</evidence>
<sequence length="57" mass="6585">MQAYKITPAEKIIIENSIRPNGDRYANGDFFIWELEHKDCGFGVKAEFIEPNIDILN</sequence>
<reference evidence="2" key="1">
    <citation type="journal article" date="2019" name="Int. J. Syst. Evol. Microbiol.">
        <title>The Global Catalogue of Microorganisms (GCM) 10K type strain sequencing project: providing services to taxonomists for standard genome sequencing and annotation.</title>
        <authorList>
            <consortium name="The Broad Institute Genomics Platform"/>
            <consortium name="The Broad Institute Genome Sequencing Center for Infectious Disease"/>
            <person name="Wu L."/>
            <person name="Ma J."/>
        </authorList>
    </citation>
    <scope>NUCLEOTIDE SEQUENCE [LARGE SCALE GENOMIC DNA]</scope>
    <source>
        <strain evidence="2">CGMCC 1.15422</strain>
    </source>
</reference>
<keyword evidence="2" id="KW-1185">Reference proteome</keyword>
<proteinExistence type="predicted"/>
<comment type="caution">
    <text evidence="1">The sequence shown here is derived from an EMBL/GenBank/DDBJ whole genome shotgun (WGS) entry which is preliminary data.</text>
</comment>
<protein>
    <submittedName>
        <fullName evidence="1">Uncharacterized protein</fullName>
    </submittedName>
</protein>
<dbReference type="Proteomes" id="UP000605733">
    <property type="component" value="Unassembled WGS sequence"/>
</dbReference>
<name>A0ABQ1WBD3_9FLAO</name>
<accession>A0ABQ1WBD3</accession>
<organism evidence="1 2">
    <name type="scientific">Christiangramia forsetii</name>
    <dbReference type="NCBI Taxonomy" id="411153"/>
    <lineage>
        <taxon>Bacteria</taxon>
        <taxon>Pseudomonadati</taxon>
        <taxon>Bacteroidota</taxon>
        <taxon>Flavobacteriia</taxon>
        <taxon>Flavobacteriales</taxon>
        <taxon>Flavobacteriaceae</taxon>
        <taxon>Christiangramia</taxon>
    </lineage>
</organism>
<dbReference type="EMBL" id="BMIX01000001">
    <property type="protein sequence ID" value="GGG24358.1"/>
    <property type="molecule type" value="Genomic_DNA"/>
</dbReference>